<dbReference type="OrthoDB" id="190201at2759"/>
<evidence type="ECO:0000256" key="3">
    <source>
        <dbReference type="SAM" id="MobiDB-lite"/>
    </source>
</evidence>
<reference evidence="5" key="1">
    <citation type="journal article" date="2020" name="Stud. Mycol.">
        <title>101 Dothideomycetes genomes: a test case for predicting lifestyles and emergence of pathogens.</title>
        <authorList>
            <person name="Haridas S."/>
            <person name="Albert R."/>
            <person name="Binder M."/>
            <person name="Bloem J."/>
            <person name="Labutti K."/>
            <person name="Salamov A."/>
            <person name="Andreopoulos B."/>
            <person name="Baker S."/>
            <person name="Barry K."/>
            <person name="Bills G."/>
            <person name="Bluhm B."/>
            <person name="Cannon C."/>
            <person name="Castanera R."/>
            <person name="Culley D."/>
            <person name="Daum C."/>
            <person name="Ezra D."/>
            <person name="Gonzalez J."/>
            <person name="Henrissat B."/>
            <person name="Kuo A."/>
            <person name="Liang C."/>
            <person name="Lipzen A."/>
            <person name="Lutzoni F."/>
            <person name="Magnuson J."/>
            <person name="Mondo S."/>
            <person name="Nolan M."/>
            <person name="Ohm R."/>
            <person name="Pangilinan J."/>
            <person name="Park H.-J."/>
            <person name="Ramirez L."/>
            <person name="Alfaro M."/>
            <person name="Sun H."/>
            <person name="Tritt A."/>
            <person name="Yoshinaga Y."/>
            <person name="Zwiers L.-H."/>
            <person name="Turgeon B."/>
            <person name="Goodwin S."/>
            <person name="Spatafora J."/>
            <person name="Crous P."/>
            <person name="Grigoriev I."/>
        </authorList>
    </citation>
    <scope>NUCLEOTIDE SEQUENCE</scope>
    <source>
        <strain evidence="5">CBS 116435</strain>
    </source>
</reference>
<dbReference type="PANTHER" id="PTHR43194:SF2">
    <property type="entry name" value="PEROXISOMAL MEMBRANE PROTEIN LPX1"/>
    <property type="match status" value="1"/>
</dbReference>
<dbReference type="Proteomes" id="UP000799441">
    <property type="component" value="Unassembled WGS sequence"/>
</dbReference>
<keyword evidence="6" id="KW-1185">Reference proteome</keyword>
<feature type="region of interest" description="Disordered" evidence="3">
    <location>
        <begin position="1"/>
        <end position="25"/>
    </location>
</feature>
<dbReference type="GO" id="GO:0006508">
    <property type="term" value="P:proteolysis"/>
    <property type="evidence" value="ECO:0007669"/>
    <property type="project" value="InterPro"/>
</dbReference>
<evidence type="ECO:0000256" key="2">
    <source>
        <dbReference type="ARBA" id="ARBA00022801"/>
    </source>
</evidence>
<dbReference type="InterPro" id="IPR050228">
    <property type="entry name" value="Carboxylesterase_BioH"/>
</dbReference>
<gene>
    <name evidence="5" type="ORF">K431DRAFT_289657</name>
</gene>
<evidence type="ECO:0000259" key="4">
    <source>
        <dbReference type="Pfam" id="PF00561"/>
    </source>
</evidence>
<feature type="compositionally biased region" description="Polar residues" evidence="3">
    <location>
        <begin position="1"/>
        <end position="10"/>
    </location>
</feature>
<dbReference type="SUPFAM" id="SSF53474">
    <property type="entry name" value="alpha/beta-Hydrolases"/>
    <property type="match status" value="1"/>
</dbReference>
<comment type="similarity">
    <text evidence="1">Belongs to the peptidase S33 family.</text>
</comment>
<dbReference type="AlphaFoldDB" id="A0A9P4UJX0"/>
<evidence type="ECO:0000313" key="5">
    <source>
        <dbReference type="EMBL" id="KAF2716143.1"/>
    </source>
</evidence>
<sequence length="332" mass="37635">MMTATRSEPNISPRPPGQVRHIPEATSTGKVPFMISSTGDKAETAYWLWGDLTMNSRVPLICLHGGPGVPHNYLLPLAHLHSDYGIPVLMYDQVGCGGSTHFRERNDDEKFWTPELFMRELDNLKSHLGIKQFDLLGQSWGGMLAGQYAITQPPGLRKLLILDSPASMITWAKVTAKQRAALPAHVREVLDRCEREGQTETEEYEEAVMYFYKIHLCRLDPFPDELLHSFDQLKEDHTVYNTMNGPSEFTILGSLKNWSIEDGLRQITERTVPGGMLVVNGYWDEAQDDCCLPFFRDVKCKVKWVQFAMSGHCPQLEETERCIEQLGAFLTS</sequence>
<dbReference type="PIRSF" id="PIRSF005539">
    <property type="entry name" value="Pept_S33_TRI_F1"/>
    <property type="match status" value="1"/>
</dbReference>
<dbReference type="NCBIfam" id="TIGR01250">
    <property type="entry name" value="pro_imino_pep_2"/>
    <property type="match status" value="1"/>
</dbReference>
<dbReference type="Pfam" id="PF00561">
    <property type="entry name" value="Abhydrolase_1"/>
    <property type="match status" value="1"/>
</dbReference>
<feature type="domain" description="AB hydrolase-1" evidence="4">
    <location>
        <begin position="59"/>
        <end position="190"/>
    </location>
</feature>
<dbReference type="EMBL" id="MU003891">
    <property type="protein sequence ID" value="KAF2716143.1"/>
    <property type="molecule type" value="Genomic_DNA"/>
</dbReference>
<evidence type="ECO:0000256" key="1">
    <source>
        <dbReference type="ARBA" id="ARBA00010088"/>
    </source>
</evidence>
<dbReference type="PANTHER" id="PTHR43194">
    <property type="entry name" value="HYDROLASE ALPHA/BETA FOLD FAMILY"/>
    <property type="match status" value="1"/>
</dbReference>
<proteinExistence type="inferred from homology"/>
<name>A0A9P4UJX0_9PEZI</name>
<dbReference type="InterPro" id="IPR029058">
    <property type="entry name" value="AB_hydrolase_fold"/>
</dbReference>
<dbReference type="Gene3D" id="3.40.50.1820">
    <property type="entry name" value="alpha/beta hydrolase"/>
    <property type="match status" value="1"/>
</dbReference>
<accession>A0A9P4UJX0</accession>
<protein>
    <submittedName>
        <fullName evidence="5">Proline-specific peptidase</fullName>
    </submittedName>
</protein>
<dbReference type="InterPro" id="IPR005945">
    <property type="entry name" value="Pro_imino_pep"/>
</dbReference>
<dbReference type="GO" id="GO:0008233">
    <property type="term" value="F:peptidase activity"/>
    <property type="evidence" value="ECO:0007669"/>
    <property type="project" value="InterPro"/>
</dbReference>
<comment type="caution">
    <text evidence="5">The sequence shown here is derived from an EMBL/GenBank/DDBJ whole genome shotgun (WGS) entry which is preliminary data.</text>
</comment>
<evidence type="ECO:0000313" key="6">
    <source>
        <dbReference type="Proteomes" id="UP000799441"/>
    </source>
</evidence>
<dbReference type="InterPro" id="IPR000073">
    <property type="entry name" value="AB_hydrolase_1"/>
</dbReference>
<keyword evidence="2" id="KW-0378">Hydrolase</keyword>
<organism evidence="5 6">
    <name type="scientific">Polychaeton citri CBS 116435</name>
    <dbReference type="NCBI Taxonomy" id="1314669"/>
    <lineage>
        <taxon>Eukaryota</taxon>
        <taxon>Fungi</taxon>
        <taxon>Dikarya</taxon>
        <taxon>Ascomycota</taxon>
        <taxon>Pezizomycotina</taxon>
        <taxon>Dothideomycetes</taxon>
        <taxon>Dothideomycetidae</taxon>
        <taxon>Capnodiales</taxon>
        <taxon>Capnodiaceae</taxon>
        <taxon>Polychaeton</taxon>
    </lineage>
</organism>
<dbReference type="PRINTS" id="PR00793">
    <property type="entry name" value="PROAMNOPTASE"/>
</dbReference>
<dbReference type="InterPro" id="IPR002410">
    <property type="entry name" value="Peptidase_S33"/>
</dbReference>